<keyword evidence="1" id="KW-0472">Membrane</keyword>
<feature type="transmembrane region" description="Helical" evidence="1">
    <location>
        <begin position="261"/>
        <end position="282"/>
    </location>
</feature>
<name>A0A6J7QE50_9ZZZZ</name>
<feature type="transmembrane region" description="Helical" evidence="1">
    <location>
        <begin position="221"/>
        <end position="241"/>
    </location>
</feature>
<organism evidence="4">
    <name type="scientific">freshwater metagenome</name>
    <dbReference type="NCBI Taxonomy" id="449393"/>
    <lineage>
        <taxon>unclassified sequences</taxon>
        <taxon>metagenomes</taxon>
        <taxon>ecological metagenomes</taxon>
    </lineage>
</organism>
<feature type="transmembrane region" description="Helical" evidence="1">
    <location>
        <begin position="113"/>
        <end position="134"/>
    </location>
</feature>
<feature type="transmembrane region" description="Helical" evidence="1">
    <location>
        <begin position="191"/>
        <end position="209"/>
    </location>
</feature>
<proteinExistence type="predicted"/>
<sequence>MTNAALPTRNGVARFAELDIARSIALFGIIVLNYHGYLNGANATGAVQTTWFARLMDPWNGFLVPSPVIFVVVAGIGCGLLTSTSHHVSNTELRWLLIRRGTFLFTIGTMFEWVWHGTILPYYGVYFILAAGVFHLKTKHIAMLAGAITLAAALLSFWRYRQEINGHSTSWLQPFEPNTPRNFLFRYFIDYTHPVLPWFAFFCVGLIIGKSYSTFRLKRKTILFASIPALFCIYLASGLALHHNDGSWQHVLSTDPFERGVLATAGACTSAVVIVILISFLADRYPTSPLAQLLQRSGQITLTLYLCHGFIYNAVVNWWNWIQPGGFTTVFIFSCAVWTLLIAIGVRWQTSIGKGPVEVVYRKFGN</sequence>
<dbReference type="Pfam" id="PF07786">
    <property type="entry name" value="HGSNAT_cat"/>
    <property type="match status" value="1"/>
</dbReference>
<dbReference type="InterPro" id="IPR012429">
    <property type="entry name" value="HGSNAT_cat"/>
</dbReference>
<keyword evidence="1" id="KW-1133">Transmembrane helix</keyword>
<feature type="transmembrane region" description="Helical" evidence="1">
    <location>
        <begin position="327"/>
        <end position="346"/>
    </location>
</feature>
<dbReference type="EMBL" id="CAFBPN010000020">
    <property type="protein sequence ID" value="CAB5015928.1"/>
    <property type="molecule type" value="Genomic_DNA"/>
</dbReference>
<reference evidence="4" key="1">
    <citation type="submission" date="2020-05" db="EMBL/GenBank/DDBJ databases">
        <authorList>
            <person name="Chiriac C."/>
            <person name="Salcher M."/>
            <person name="Ghai R."/>
            <person name="Kavagutti S V."/>
        </authorList>
    </citation>
    <scope>NUCLEOTIDE SEQUENCE</scope>
</reference>
<dbReference type="InterPro" id="IPR007349">
    <property type="entry name" value="DUF418"/>
</dbReference>
<protein>
    <submittedName>
        <fullName evidence="4">Unannotated protein</fullName>
    </submittedName>
</protein>
<feature type="transmembrane region" description="Helical" evidence="1">
    <location>
        <begin position="302"/>
        <end position="321"/>
    </location>
</feature>
<evidence type="ECO:0000259" key="3">
    <source>
        <dbReference type="Pfam" id="PF07786"/>
    </source>
</evidence>
<feature type="domain" description="Heparan-alpha-glucosaminide N-acetyltransferase catalytic" evidence="3">
    <location>
        <begin position="14"/>
        <end position="218"/>
    </location>
</feature>
<evidence type="ECO:0000256" key="1">
    <source>
        <dbReference type="SAM" id="Phobius"/>
    </source>
</evidence>
<keyword evidence="1" id="KW-0812">Transmembrane</keyword>
<dbReference type="InterPro" id="IPR052529">
    <property type="entry name" value="Bact_Transport_Assoc"/>
</dbReference>
<dbReference type="PANTHER" id="PTHR30590">
    <property type="entry name" value="INNER MEMBRANE PROTEIN"/>
    <property type="match status" value="1"/>
</dbReference>
<accession>A0A6J7QE50</accession>
<feature type="domain" description="DUF418" evidence="2">
    <location>
        <begin position="232"/>
        <end position="363"/>
    </location>
</feature>
<dbReference type="Pfam" id="PF04235">
    <property type="entry name" value="DUF418"/>
    <property type="match status" value="1"/>
</dbReference>
<feature type="transmembrane region" description="Helical" evidence="1">
    <location>
        <begin position="141"/>
        <end position="160"/>
    </location>
</feature>
<evidence type="ECO:0000313" key="4">
    <source>
        <dbReference type="EMBL" id="CAB5015928.1"/>
    </source>
</evidence>
<feature type="transmembrane region" description="Helical" evidence="1">
    <location>
        <begin position="59"/>
        <end position="82"/>
    </location>
</feature>
<evidence type="ECO:0000259" key="2">
    <source>
        <dbReference type="Pfam" id="PF04235"/>
    </source>
</evidence>
<feature type="transmembrane region" description="Helical" evidence="1">
    <location>
        <begin position="20"/>
        <end position="38"/>
    </location>
</feature>
<dbReference type="AlphaFoldDB" id="A0A6J7QE50"/>
<evidence type="ECO:0000313" key="5">
    <source>
        <dbReference type="EMBL" id="CAB5065576.1"/>
    </source>
</evidence>
<dbReference type="EMBL" id="CAFBQU010000022">
    <property type="protein sequence ID" value="CAB5065576.1"/>
    <property type="molecule type" value="Genomic_DNA"/>
</dbReference>
<dbReference type="PANTHER" id="PTHR30590:SF3">
    <property type="entry name" value="HYPOTHETICAL MEMBRANE SPANNING PROTEIN"/>
    <property type="match status" value="1"/>
</dbReference>
<gene>
    <name evidence="4" type="ORF">UFOPK4098_00575</name>
    <name evidence="5" type="ORF">UFOPK4347_00968</name>
</gene>